<dbReference type="NCBIfam" id="TIGR01439">
    <property type="entry name" value="lp_hng_hel_AbrB"/>
    <property type="match status" value="1"/>
</dbReference>
<gene>
    <name evidence="4" type="ORF">JF887_01530</name>
</gene>
<evidence type="ECO:0000313" key="4">
    <source>
        <dbReference type="EMBL" id="MBJ7608098.1"/>
    </source>
</evidence>
<dbReference type="InterPro" id="IPR007159">
    <property type="entry name" value="SpoVT-AbrB_dom"/>
</dbReference>
<dbReference type="SMART" id="SM00966">
    <property type="entry name" value="SpoVT_AbrB"/>
    <property type="match status" value="1"/>
</dbReference>
<dbReference type="GO" id="GO:0003677">
    <property type="term" value="F:DNA binding"/>
    <property type="evidence" value="ECO:0007669"/>
    <property type="project" value="UniProtKB-UniRule"/>
</dbReference>
<dbReference type="InterPro" id="IPR037914">
    <property type="entry name" value="SpoVT-AbrB_sf"/>
</dbReference>
<evidence type="ECO:0000256" key="2">
    <source>
        <dbReference type="SAM" id="MobiDB-lite"/>
    </source>
</evidence>
<feature type="domain" description="SpoVT-AbrB" evidence="3">
    <location>
        <begin position="2"/>
        <end position="47"/>
    </location>
</feature>
<dbReference type="Gene3D" id="2.10.260.10">
    <property type="match status" value="1"/>
</dbReference>
<dbReference type="SUPFAM" id="SSF89447">
    <property type="entry name" value="AbrB/MazE/MraZ-like"/>
    <property type="match status" value="1"/>
</dbReference>
<protein>
    <submittedName>
        <fullName evidence="4">AbrB/MazE/SpoVT family DNA-binding domain-containing protein</fullName>
    </submittedName>
</protein>
<name>A0A934KAW9_9BACT</name>
<evidence type="ECO:0000313" key="5">
    <source>
        <dbReference type="Proteomes" id="UP000614410"/>
    </source>
</evidence>
<dbReference type="Proteomes" id="UP000614410">
    <property type="component" value="Unassembled WGS sequence"/>
</dbReference>
<proteinExistence type="predicted"/>
<dbReference type="EMBL" id="JAEKNN010000008">
    <property type="protein sequence ID" value="MBJ7608098.1"/>
    <property type="molecule type" value="Genomic_DNA"/>
</dbReference>
<dbReference type="AlphaFoldDB" id="A0A934KAW9"/>
<dbReference type="PROSITE" id="PS51740">
    <property type="entry name" value="SPOVT_ABRB"/>
    <property type="match status" value="1"/>
</dbReference>
<reference evidence="4 5" key="1">
    <citation type="submission" date="2020-10" db="EMBL/GenBank/DDBJ databases">
        <title>Ca. Dormibacterota MAGs.</title>
        <authorList>
            <person name="Montgomery K."/>
        </authorList>
    </citation>
    <scope>NUCLEOTIDE SEQUENCE [LARGE SCALE GENOMIC DNA]</scope>
    <source>
        <strain evidence="4">Mitchell_Peninsula_5</strain>
    </source>
</reference>
<organism evidence="4 5">
    <name type="scientific">Candidatus Amunia macphersoniae</name>
    <dbReference type="NCBI Taxonomy" id="3127014"/>
    <lineage>
        <taxon>Bacteria</taxon>
        <taxon>Bacillati</taxon>
        <taxon>Candidatus Dormiibacterota</taxon>
        <taxon>Candidatus Dormibacteria</taxon>
        <taxon>Candidatus Aeolococcales</taxon>
        <taxon>Candidatus Aeolococcaceae</taxon>
        <taxon>Candidatus Amunia</taxon>
    </lineage>
</organism>
<dbReference type="Pfam" id="PF04014">
    <property type="entry name" value="MazE_antitoxin"/>
    <property type="match status" value="1"/>
</dbReference>
<comment type="caution">
    <text evidence="4">The sequence shown here is derived from an EMBL/GenBank/DDBJ whole genome shotgun (WGS) entry which is preliminary data.</text>
</comment>
<accession>A0A934KAW9</accession>
<sequence length="47" mass="5090">MRIEATVSDKGQITIPRALRDRLGIRPGDVLRHQPPRVIRGGAASSA</sequence>
<evidence type="ECO:0000256" key="1">
    <source>
        <dbReference type="PROSITE-ProRule" id="PRU01076"/>
    </source>
</evidence>
<evidence type="ECO:0000259" key="3">
    <source>
        <dbReference type="PROSITE" id="PS51740"/>
    </source>
</evidence>
<keyword evidence="1 4" id="KW-0238">DNA-binding</keyword>
<feature type="region of interest" description="Disordered" evidence="2">
    <location>
        <begin position="26"/>
        <end position="47"/>
    </location>
</feature>